<organism evidence="2 3">
    <name type="scientific">Schizopora paradoxa</name>
    <dbReference type="NCBI Taxonomy" id="27342"/>
    <lineage>
        <taxon>Eukaryota</taxon>
        <taxon>Fungi</taxon>
        <taxon>Dikarya</taxon>
        <taxon>Basidiomycota</taxon>
        <taxon>Agaricomycotina</taxon>
        <taxon>Agaricomycetes</taxon>
        <taxon>Hymenochaetales</taxon>
        <taxon>Schizoporaceae</taxon>
        <taxon>Schizopora</taxon>
    </lineage>
</organism>
<dbReference type="Gene3D" id="1.20.1280.50">
    <property type="match status" value="1"/>
</dbReference>
<evidence type="ECO:0000313" key="3">
    <source>
        <dbReference type="Proteomes" id="UP000053477"/>
    </source>
</evidence>
<proteinExistence type="predicted"/>
<reference evidence="2 3" key="1">
    <citation type="submission" date="2015-04" db="EMBL/GenBank/DDBJ databases">
        <title>Complete genome sequence of Schizopora paradoxa KUC8140, a cosmopolitan wood degrader in East Asia.</title>
        <authorList>
            <consortium name="DOE Joint Genome Institute"/>
            <person name="Min B."/>
            <person name="Park H."/>
            <person name="Jang Y."/>
            <person name="Kim J.-J."/>
            <person name="Kim K.H."/>
            <person name="Pangilinan J."/>
            <person name="Lipzen A."/>
            <person name="Riley R."/>
            <person name="Grigoriev I.V."/>
            <person name="Spatafora J.W."/>
            <person name="Choi I.-G."/>
        </authorList>
    </citation>
    <scope>NUCLEOTIDE SEQUENCE [LARGE SCALE GENOMIC DNA]</scope>
    <source>
        <strain evidence="2 3">KUC8140</strain>
    </source>
</reference>
<keyword evidence="3" id="KW-1185">Reference proteome</keyword>
<gene>
    <name evidence="2" type="ORF">SCHPADRAFT_1002401</name>
</gene>
<evidence type="ECO:0000313" key="2">
    <source>
        <dbReference type="EMBL" id="KLO06335.1"/>
    </source>
</evidence>
<sequence length="567" mass="65352">MTRHAAAKTAAKRVVRALEAAGKLHHGDGQLRFRLWHRNWESGKKIDNLTPDEVFDPETLRELASNRCQLEYIVQLTKALGESASHLLDCYEGYLDPYYAKLSKGFASLPDELLGLIFKFAAFPEEEGPKYTIYLSQVSRRFRRIALADQSLWSHLFFRHDTNFRRVKRCIDRAGNHNGFHLILKDSVSVDIHHFEELMKICSPIASRLQTVSLFGNWESSWEDSTNDYTLSGTLNQLLPHRLSLPRLHELNLTQGRYYEPDYPDCPVWISSEVIEEKILWAAPNLRILRCSENIPSSSFPFKTIASFTLRLTLIVRNGIINQIEELCDFLSSMQRLEDIELDLINDDGADGYTGHELKMVLLPAVTSFAIHARKFSLPFSAIWVLDSFVKHLRMPKLERLSIHLEWHELETFFAPHALNRALPLFVYSMMPIPVLHRNLKHCSIELSHPPFNIEDDTSEPTELREKEDLIELKIPLDKIPYVTDLEVKTIGNVYFYLADKGIASTQPYQLRELRLVSCNNMVREDLEETIQSLEDIGARNTFERLVVRNCELLDESMVDVAMAQKG</sequence>
<dbReference type="InterPro" id="IPR001810">
    <property type="entry name" value="F-box_dom"/>
</dbReference>
<name>A0A0H2R3H0_9AGAM</name>
<dbReference type="EMBL" id="KQ086215">
    <property type="protein sequence ID" value="KLO06335.1"/>
    <property type="molecule type" value="Genomic_DNA"/>
</dbReference>
<dbReference type="Proteomes" id="UP000053477">
    <property type="component" value="Unassembled WGS sequence"/>
</dbReference>
<evidence type="ECO:0000259" key="1">
    <source>
        <dbReference type="PROSITE" id="PS50181"/>
    </source>
</evidence>
<protein>
    <recommendedName>
        <fullName evidence="1">F-box domain-containing protein</fullName>
    </recommendedName>
</protein>
<accession>A0A0H2R3H0</accession>
<dbReference type="AlphaFoldDB" id="A0A0H2R3H0"/>
<dbReference type="PROSITE" id="PS50181">
    <property type="entry name" value="FBOX"/>
    <property type="match status" value="1"/>
</dbReference>
<dbReference type="OrthoDB" id="3226575at2759"/>
<dbReference type="SUPFAM" id="SSF81383">
    <property type="entry name" value="F-box domain"/>
    <property type="match status" value="1"/>
</dbReference>
<feature type="domain" description="F-box" evidence="1">
    <location>
        <begin position="103"/>
        <end position="156"/>
    </location>
</feature>
<dbReference type="InParanoid" id="A0A0H2R3H0"/>
<dbReference type="Pfam" id="PF12937">
    <property type="entry name" value="F-box-like"/>
    <property type="match status" value="1"/>
</dbReference>
<dbReference type="InterPro" id="IPR036047">
    <property type="entry name" value="F-box-like_dom_sf"/>
</dbReference>